<feature type="transmembrane region" description="Helical" evidence="7">
    <location>
        <begin position="43"/>
        <end position="64"/>
    </location>
</feature>
<feature type="transmembrane region" description="Helical" evidence="7">
    <location>
        <begin position="104"/>
        <end position="133"/>
    </location>
</feature>
<dbReference type="AlphaFoldDB" id="A0A1L1PHD6"/>
<keyword evidence="2" id="KW-1003">Cell membrane</keyword>
<sequence length="168" mass="17873">MHPAKPTTPLTEDNQDGAQEPEFKPLTREEARQWRANQPGFSLWRLVGVQWLVGLLAAAVAALLTQSAAVAVSVLYGAATVAIPSALMAYGLTSSALSRLASGFAQAALVGFLFWEGVKVLLSVALLAAAVWVLPEPNWIGLLIGLVLVLKVYWFGALLQARRPVANG</sequence>
<evidence type="ECO:0000256" key="2">
    <source>
        <dbReference type="ARBA" id="ARBA00022475"/>
    </source>
</evidence>
<protein>
    <submittedName>
        <fullName evidence="8">Putative ATP synthase protein I</fullName>
    </submittedName>
</protein>
<feature type="transmembrane region" description="Helical" evidence="7">
    <location>
        <begin position="139"/>
        <end position="159"/>
    </location>
</feature>
<evidence type="ECO:0000256" key="1">
    <source>
        <dbReference type="ARBA" id="ARBA00004651"/>
    </source>
</evidence>
<keyword evidence="3 7" id="KW-0812">Transmembrane</keyword>
<feature type="region of interest" description="Disordered" evidence="6">
    <location>
        <begin position="1"/>
        <end position="22"/>
    </location>
</feature>
<dbReference type="Proteomes" id="UP000028878">
    <property type="component" value="Unassembled WGS sequence"/>
</dbReference>
<gene>
    <name evidence="8" type="ORF">BN948_03795</name>
</gene>
<comment type="subcellular location">
    <subcellularLocation>
        <location evidence="1">Cell membrane</location>
        <topology evidence="1">Multi-pass membrane protein</topology>
    </subcellularLocation>
</comment>
<organism evidence="8 9">
    <name type="scientific">Hydrogenophaga intermedia</name>
    <dbReference type="NCBI Taxonomy" id="65786"/>
    <lineage>
        <taxon>Bacteria</taxon>
        <taxon>Pseudomonadati</taxon>
        <taxon>Pseudomonadota</taxon>
        <taxon>Betaproteobacteria</taxon>
        <taxon>Burkholderiales</taxon>
        <taxon>Comamonadaceae</taxon>
        <taxon>Hydrogenophaga</taxon>
    </lineage>
</organism>
<evidence type="ECO:0000256" key="6">
    <source>
        <dbReference type="SAM" id="MobiDB-lite"/>
    </source>
</evidence>
<keyword evidence="4 7" id="KW-1133">Transmembrane helix</keyword>
<dbReference type="GO" id="GO:0005886">
    <property type="term" value="C:plasma membrane"/>
    <property type="evidence" value="ECO:0007669"/>
    <property type="project" value="UniProtKB-SubCell"/>
</dbReference>
<evidence type="ECO:0000313" key="9">
    <source>
        <dbReference type="Proteomes" id="UP000028878"/>
    </source>
</evidence>
<accession>A0A1L1PHD6</accession>
<evidence type="ECO:0000256" key="5">
    <source>
        <dbReference type="ARBA" id="ARBA00023136"/>
    </source>
</evidence>
<name>A0A1L1PHD6_HYDIT</name>
<keyword evidence="5 7" id="KW-0472">Membrane</keyword>
<evidence type="ECO:0000256" key="7">
    <source>
        <dbReference type="SAM" id="Phobius"/>
    </source>
</evidence>
<reference evidence="9" key="1">
    <citation type="submission" date="2014-11" db="EMBL/GenBank/DDBJ databases">
        <title>Draft genome sequence of Hydrogenophaga intermedia S1.</title>
        <authorList>
            <person name="Gan H.M."/>
            <person name="Chew T.H."/>
            <person name="Stolz A."/>
        </authorList>
    </citation>
    <scope>NUCLEOTIDE SEQUENCE [LARGE SCALE GENOMIC DNA]</scope>
    <source>
        <strain evidence="9">S1</strain>
    </source>
</reference>
<evidence type="ECO:0000313" key="8">
    <source>
        <dbReference type="EMBL" id="CDN89358.1"/>
    </source>
</evidence>
<dbReference type="InterPro" id="IPR005598">
    <property type="entry name" value="ATP_synth_I"/>
</dbReference>
<evidence type="ECO:0000256" key="4">
    <source>
        <dbReference type="ARBA" id="ARBA00022989"/>
    </source>
</evidence>
<evidence type="ECO:0000256" key="3">
    <source>
        <dbReference type="ARBA" id="ARBA00022692"/>
    </source>
</evidence>
<proteinExistence type="predicted"/>
<dbReference type="EMBL" id="CCAE010000041">
    <property type="protein sequence ID" value="CDN89358.1"/>
    <property type="molecule type" value="Genomic_DNA"/>
</dbReference>
<keyword evidence="9" id="KW-1185">Reference proteome</keyword>
<dbReference type="Pfam" id="PF03899">
    <property type="entry name" value="ATP-synt_I"/>
    <property type="match status" value="1"/>
</dbReference>
<feature type="transmembrane region" description="Helical" evidence="7">
    <location>
        <begin position="70"/>
        <end position="92"/>
    </location>
</feature>